<reference evidence="2" key="2">
    <citation type="submission" date="2013-12" db="EMBL/GenBank/DDBJ databases">
        <authorList>
            <person name="Yu Y."/>
            <person name="Lee S."/>
            <person name="de Baynast K."/>
            <person name="Wissotski M."/>
            <person name="Liu L."/>
            <person name="Talag J."/>
            <person name="Goicoechea J."/>
            <person name="Angelova A."/>
            <person name="Jetty R."/>
            <person name="Kudrna D."/>
            <person name="Golser W."/>
            <person name="Rivera L."/>
            <person name="Zhang J."/>
            <person name="Wing R."/>
        </authorList>
    </citation>
    <scope>NUCLEOTIDE SEQUENCE</scope>
</reference>
<protein>
    <submittedName>
        <fullName evidence="1">Uncharacterized protein</fullName>
    </submittedName>
</protein>
<dbReference type="EnsemblPlants" id="LPERR02G09760.1">
    <property type="protein sequence ID" value="LPERR02G09760.1"/>
    <property type="gene ID" value="LPERR02G09760"/>
</dbReference>
<proteinExistence type="predicted"/>
<dbReference type="STRING" id="77586.A0A0D9VEK1"/>
<dbReference type="AlphaFoldDB" id="A0A0D9VEK1"/>
<reference evidence="1 2" key="1">
    <citation type="submission" date="2012-08" db="EMBL/GenBank/DDBJ databases">
        <title>Oryza genome evolution.</title>
        <authorList>
            <person name="Wing R.A."/>
        </authorList>
    </citation>
    <scope>NUCLEOTIDE SEQUENCE</scope>
</reference>
<reference evidence="1" key="3">
    <citation type="submission" date="2015-04" db="UniProtKB">
        <authorList>
            <consortium name="EnsemblPlants"/>
        </authorList>
    </citation>
    <scope>IDENTIFICATION</scope>
</reference>
<sequence length="92" mass="10541">MEINNNANQLEPRQKITILLNVVVLRCPYKCFHFNSCAEKLREQQVYDRSIEQHSGQNIFSGFNHELLSEALGINTLSAKRAKTTKGERSYG</sequence>
<dbReference type="InterPro" id="IPR014710">
    <property type="entry name" value="RmlC-like_jellyroll"/>
</dbReference>
<evidence type="ECO:0000313" key="2">
    <source>
        <dbReference type="Proteomes" id="UP000032180"/>
    </source>
</evidence>
<name>A0A0D9VEK1_9ORYZ</name>
<organism evidence="1 2">
    <name type="scientific">Leersia perrieri</name>
    <dbReference type="NCBI Taxonomy" id="77586"/>
    <lineage>
        <taxon>Eukaryota</taxon>
        <taxon>Viridiplantae</taxon>
        <taxon>Streptophyta</taxon>
        <taxon>Embryophyta</taxon>
        <taxon>Tracheophyta</taxon>
        <taxon>Spermatophyta</taxon>
        <taxon>Magnoliopsida</taxon>
        <taxon>Liliopsida</taxon>
        <taxon>Poales</taxon>
        <taxon>Poaceae</taxon>
        <taxon>BOP clade</taxon>
        <taxon>Oryzoideae</taxon>
        <taxon>Oryzeae</taxon>
        <taxon>Oryzinae</taxon>
        <taxon>Leersia</taxon>
    </lineage>
</organism>
<dbReference type="Gene3D" id="2.60.120.10">
    <property type="entry name" value="Jelly Rolls"/>
    <property type="match status" value="1"/>
</dbReference>
<keyword evidence="2" id="KW-1185">Reference proteome</keyword>
<dbReference type="Gramene" id="LPERR02G09760.1">
    <property type="protein sequence ID" value="LPERR02G09760.1"/>
    <property type="gene ID" value="LPERR02G09760"/>
</dbReference>
<evidence type="ECO:0000313" key="1">
    <source>
        <dbReference type="EnsemblPlants" id="LPERR02G09760.1"/>
    </source>
</evidence>
<dbReference type="HOGENOM" id="CLU_2416470_0_0_1"/>
<dbReference type="Proteomes" id="UP000032180">
    <property type="component" value="Chromosome 2"/>
</dbReference>
<accession>A0A0D9VEK1</accession>